<evidence type="ECO:0000256" key="1">
    <source>
        <dbReference type="SAM" id="Phobius"/>
    </source>
</evidence>
<feature type="transmembrane region" description="Helical" evidence="1">
    <location>
        <begin position="71"/>
        <end position="93"/>
    </location>
</feature>
<feature type="transmembrane region" description="Helical" evidence="1">
    <location>
        <begin position="6"/>
        <end position="32"/>
    </location>
</feature>
<evidence type="ECO:0000313" key="2">
    <source>
        <dbReference type="EMBL" id="QDY51625.1"/>
    </source>
</evidence>
<keyword evidence="1" id="KW-1133">Transmembrane helix</keyword>
<accession>A0A5B8IGT5</accession>
<organism evidence="2">
    <name type="scientific">Mimiviridae sp. ChoanoV1</name>
    <dbReference type="NCBI Taxonomy" id="2596887"/>
    <lineage>
        <taxon>Viruses</taxon>
        <taxon>Varidnaviria</taxon>
        <taxon>Bamfordvirae</taxon>
        <taxon>Nucleocytoviricota</taxon>
        <taxon>Megaviricetes</taxon>
        <taxon>Imitervirales</taxon>
        <taxon>Schizomimiviridae</taxon>
    </lineage>
</organism>
<keyword evidence="1" id="KW-0812">Transmembrane</keyword>
<feature type="transmembrane region" description="Helical" evidence="1">
    <location>
        <begin position="139"/>
        <end position="158"/>
    </location>
</feature>
<sequence>MLKLLIYIAILFGIIYGIFKFFLYISNALLLIDENFINYIKNSKDVTVQKIIDKTDFDENKKEVKKLNRHLRLDFFISLIYGIIWFFCPRMILNISKEHRLKKDSIYIGKTLGLFTLISSIFPLINITNEEQDKKEKILIGKLMVATLVLFSFIIILYKTNYLSFGNVISIIMTSFWLANGFYGVIF</sequence>
<protein>
    <submittedName>
        <fullName evidence="2">Uncharacterized protein</fullName>
    </submittedName>
</protein>
<keyword evidence="1" id="KW-0472">Membrane</keyword>
<gene>
    <name evidence="2" type="ORF">1_10</name>
</gene>
<reference evidence="2" key="1">
    <citation type="submission" date="2018-11" db="EMBL/GenBank/DDBJ databases">
        <title>A distinct lineage of giant viruses engineers rhodopsin photosystems in predatory marine eukaryotes.</title>
        <authorList>
            <person name="Needham D.M."/>
            <person name="Yoshizawa S."/>
            <person name="Hosaka T."/>
            <person name="Poirier C."/>
            <person name="Choi C.-J."/>
            <person name="Hehenberger E."/>
            <person name="Irwin N.A.T."/>
            <person name="Wilken S."/>
            <person name="Yung C.-M."/>
            <person name="Bachy C."/>
            <person name="Kurihara R."/>
            <person name="Nakajima Y."/>
            <person name="Kojima K."/>
            <person name="Kimura-Someya T."/>
            <person name="Leonard G."/>
            <person name="Malmstrom R.R."/>
            <person name="Mende D."/>
            <person name="Olson D.K."/>
            <person name="Sudo Y."/>
            <person name="Sudek S."/>
            <person name="Richards T.A."/>
            <person name="DeLong E.F."/>
            <person name="Keeling P.J."/>
            <person name="Santoro A.E."/>
            <person name="Shirouzu M."/>
            <person name="Iwasaki W."/>
            <person name="Worden A.Z."/>
        </authorList>
    </citation>
    <scope>NUCLEOTIDE SEQUENCE</scope>
</reference>
<dbReference type="EMBL" id="MK250085">
    <property type="protein sequence ID" value="QDY51625.1"/>
    <property type="molecule type" value="Genomic_DNA"/>
</dbReference>
<feature type="transmembrane region" description="Helical" evidence="1">
    <location>
        <begin position="105"/>
        <end position="127"/>
    </location>
</feature>
<name>A0A5B8IGT5_9VIRU</name>
<proteinExistence type="predicted"/>
<feature type="transmembrane region" description="Helical" evidence="1">
    <location>
        <begin position="164"/>
        <end position="186"/>
    </location>
</feature>